<feature type="transmembrane region" description="Helical" evidence="17">
    <location>
        <begin position="105"/>
        <end position="126"/>
    </location>
</feature>
<feature type="signal peptide" evidence="18">
    <location>
        <begin position="1"/>
        <end position="21"/>
    </location>
</feature>
<evidence type="ECO:0000256" key="11">
    <source>
        <dbReference type="ARBA" id="ARBA00022989"/>
    </source>
</evidence>
<feature type="transmembrane region" description="Helical" evidence="17">
    <location>
        <begin position="482"/>
        <end position="505"/>
    </location>
</feature>
<keyword evidence="12" id="KW-0346">Stress response</keyword>
<feature type="transmembrane region" description="Helical" evidence="17">
    <location>
        <begin position="146"/>
        <end position="167"/>
    </location>
</feature>
<dbReference type="InterPro" id="IPR004713">
    <property type="entry name" value="CaH_exchang"/>
</dbReference>
<comment type="caution">
    <text evidence="20">The sequence shown here is derived from an EMBL/GenBank/DDBJ whole genome shotgun (WGS) entry which is preliminary data.</text>
</comment>
<keyword evidence="9" id="KW-0677">Repeat</keyword>
<feature type="transmembrane region" description="Helical" evidence="17">
    <location>
        <begin position="448"/>
        <end position="470"/>
    </location>
</feature>
<protein>
    <recommendedName>
        <fullName evidence="19">EF-hand domain-containing protein</fullName>
    </recommendedName>
</protein>
<keyword evidence="15 17" id="KW-0472">Membrane</keyword>
<dbReference type="InterPro" id="IPR011992">
    <property type="entry name" value="EF-hand-dom_pair"/>
</dbReference>
<keyword evidence="3" id="KW-0813">Transport</keyword>
<dbReference type="SUPFAM" id="SSF47473">
    <property type="entry name" value="EF-hand"/>
    <property type="match status" value="1"/>
</dbReference>
<dbReference type="PROSITE" id="PS50222">
    <property type="entry name" value="EF_HAND_2"/>
    <property type="match status" value="2"/>
</dbReference>
<reference evidence="20" key="1">
    <citation type="submission" date="2022-03" db="EMBL/GenBank/DDBJ databases">
        <title>A functionally conserved STORR gene fusion in Papaver species that diverged 16.8 million years ago.</title>
        <authorList>
            <person name="Catania T."/>
        </authorList>
    </citation>
    <scope>NUCLEOTIDE SEQUENCE</scope>
    <source>
        <strain evidence="20">S-191538</strain>
    </source>
</reference>
<evidence type="ECO:0000256" key="9">
    <source>
        <dbReference type="ARBA" id="ARBA00022737"/>
    </source>
</evidence>
<name>A0AA41SC18_PAPNU</name>
<gene>
    <name evidence="20" type="ORF">MKW94_008938</name>
</gene>
<dbReference type="Gene3D" id="1.10.238.10">
    <property type="entry name" value="EF-hand"/>
    <property type="match status" value="1"/>
</dbReference>
<evidence type="ECO:0000256" key="10">
    <source>
        <dbReference type="ARBA" id="ARBA00022837"/>
    </source>
</evidence>
<keyword evidence="14" id="KW-0406">Ion transport</keyword>
<keyword evidence="10" id="KW-0106">Calcium</keyword>
<evidence type="ECO:0000256" key="2">
    <source>
        <dbReference type="ARBA" id="ARBA00008170"/>
    </source>
</evidence>
<keyword evidence="21" id="KW-1185">Reference proteome</keyword>
<keyword evidence="16" id="KW-0739">Sodium transport</keyword>
<dbReference type="GO" id="GO:0005509">
    <property type="term" value="F:calcium ion binding"/>
    <property type="evidence" value="ECO:0007669"/>
    <property type="project" value="InterPro"/>
</dbReference>
<evidence type="ECO:0000313" key="20">
    <source>
        <dbReference type="EMBL" id="MCL7032441.1"/>
    </source>
</evidence>
<dbReference type="EMBL" id="JAJJMA010123524">
    <property type="protein sequence ID" value="MCL7032441.1"/>
    <property type="molecule type" value="Genomic_DNA"/>
</dbReference>
<evidence type="ECO:0000256" key="13">
    <source>
        <dbReference type="ARBA" id="ARBA00023053"/>
    </source>
</evidence>
<evidence type="ECO:0000256" key="6">
    <source>
        <dbReference type="ARBA" id="ARBA00022568"/>
    </source>
</evidence>
<dbReference type="PROSITE" id="PS00018">
    <property type="entry name" value="EF_HAND_1"/>
    <property type="match status" value="2"/>
</dbReference>
<dbReference type="CDD" id="cd00051">
    <property type="entry name" value="EFh"/>
    <property type="match status" value="1"/>
</dbReference>
<evidence type="ECO:0000256" key="16">
    <source>
        <dbReference type="ARBA" id="ARBA00023201"/>
    </source>
</evidence>
<feature type="transmembrane region" description="Helical" evidence="17">
    <location>
        <begin position="511"/>
        <end position="530"/>
    </location>
</feature>
<evidence type="ECO:0000256" key="5">
    <source>
        <dbReference type="ARBA" id="ARBA00022475"/>
    </source>
</evidence>
<keyword evidence="5" id="KW-1003">Cell membrane</keyword>
<dbReference type="GO" id="GO:0006814">
    <property type="term" value="P:sodium ion transport"/>
    <property type="evidence" value="ECO:0007669"/>
    <property type="project" value="UniProtKB-KW"/>
</dbReference>
<feature type="transmembrane region" description="Helical" evidence="17">
    <location>
        <begin position="207"/>
        <end position="224"/>
    </location>
</feature>
<dbReference type="InterPro" id="IPR002048">
    <property type="entry name" value="EF_hand_dom"/>
</dbReference>
<dbReference type="SMART" id="SM00054">
    <property type="entry name" value="EFh"/>
    <property type="match status" value="2"/>
</dbReference>
<comment type="similarity">
    <text evidence="2">Belongs to the Ca(2+):cation antiporter (CaCA) (TC 2.A.19) family.</text>
</comment>
<evidence type="ECO:0000256" key="3">
    <source>
        <dbReference type="ARBA" id="ARBA00022448"/>
    </source>
</evidence>
<evidence type="ECO:0000313" key="21">
    <source>
        <dbReference type="Proteomes" id="UP001177140"/>
    </source>
</evidence>
<feature type="domain" description="EF-hand" evidence="19">
    <location>
        <begin position="336"/>
        <end position="371"/>
    </location>
</feature>
<dbReference type="InterPro" id="IPR018247">
    <property type="entry name" value="EF_Hand_1_Ca_BS"/>
</dbReference>
<dbReference type="PANTHER" id="PTHR31503">
    <property type="entry name" value="VACUOLAR CALCIUM ION TRANSPORTER"/>
    <property type="match status" value="1"/>
</dbReference>
<dbReference type="PANTHER" id="PTHR31503:SF36">
    <property type="entry name" value="SODIUM_CALCIUM EXCHANGER MEMBRANE REGION DOMAIN-CONTAINING PROTEIN"/>
    <property type="match status" value="1"/>
</dbReference>
<dbReference type="Proteomes" id="UP001177140">
    <property type="component" value="Unassembled WGS sequence"/>
</dbReference>
<keyword evidence="7 17" id="KW-0812">Transmembrane</keyword>
<evidence type="ECO:0000256" key="18">
    <source>
        <dbReference type="SAM" id="SignalP"/>
    </source>
</evidence>
<feature type="transmembrane region" description="Helical" evidence="17">
    <location>
        <begin position="537"/>
        <end position="559"/>
    </location>
</feature>
<evidence type="ECO:0000256" key="4">
    <source>
        <dbReference type="ARBA" id="ARBA00022449"/>
    </source>
</evidence>
<dbReference type="GO" id="GO:0015369">
    <property type="term" value="F:calcium:proton antiporter activity"/>
    <property type="evidence" value="ECO:0007669"/>
    <property type="project" value="TreeGrafter"/>
</dbReference>
<keyword evidence="11 17" id="KW-1133">Transmembrane helix</keyword>
<evidence type="ECO:0000256" key="1">
    <source>
        <dbReference type="ARBA" id="ARBA00004651"/>
    </source>
</evidence>
<evidence type="ECO:0000256" key="15">
    <source>
        <dbReference type="ARBA" id="ARBA00023136"/>
    </source>
</evidence>
<dbReference type="InterPro" id="IPR004837">
    <property type="entry name" value="NaCa_Exmemb"/>
</dbReference>
<keyword evidence="4" id="KW-0050">Antiport</keyword>
<dbReference type="FunFam" id="1.20.1420.30:FF:000019">
    <property type="entry name" value="Sodium/calcium exchanger NCL2"/>
    <property type="match status" value="1"/>
</dbReference>
<feature type="chain" id="PRO_5041229394" description="EF-hand domain-containing protein" evidence="18">
    <location>
        <begin position="22"/>
        <end position="566"/>
    </location>
</feature>
<keyword evidence="8" id="KW-0479">Metal-binding</keyword>
<evidence type="ECO:0000259" key="19">
    <source>
        <dbReference type="PROSITE" id="PS50222"/>
    </source>
</evidence>
<feature type="transmembrane region" description="Helical" evidence="17">
    <location>
        <begin position="409"/>
        <end position="428"/>
    </location>
</feature>
<keyword evidence="6" id="KW-0109">Calcium transport</keyword>
<feature type="domain" description="EF-hand" evidence="19">
    <location>
        <begin position="296"/>
        <end position="331"/>
    </location>
</feature>
<proteinExistence type="inferred from homology"/>
<evidence type="ECO:0000256" key="12">
    <source>
        <dbReference type="ARBA" id="ARBA00023016"/>
    </source>
</evidence>
<organism evidence="20 21">
    <name type="scientific">Papaver nudicaule</name>
    <name type="common">Iceland poppy</name>
    <dbReference type="NCBI Taxonomy" id="74823"/>
    <lineage>
        <taxon>Eukaryota</taxon>
        <taxon>Viridiplantae</taxon>
        <taxon>Streptophyta</taxon>
        <taxon>Embryophyta</taxon>
        <taxon>Tracheophyta</taxon>
        <taxon>Spermatophyta</taxon>
        <taxon>Magnoliopsida</taxon>
        <taxon>Ranunculales</taxon>
        <taxon>Papaveraceae</taxon>
        <taxon>Papaveroideae</taxon>
        <taxon>Papaver</taxon>
    </lineage>
</organism>
<evidence type="ECO:0000256" key="8">
    <source>
        <dbReference type="ARBA" id="ARBA00022723"/>
    </source>
</evidence>
<dbReference type="Pfam" id="PF13499">
    <property type="entry name" value="EF-hand_7"/>
    <property type="match status" value="1"/>
</dbReference>
<feature type="transmembrane region" description="Helical" evidence="17">
    <location>
        <begin position="78"/>
        <end position="98"/>
    </location>
</feature>
<dbReference type="GO" id="GO:0006874">
    <property type="term" value="P:intracellular calcium ion homeostasis"/>
    <property type="evidence" value="ECO:0007669"/>
    <property type="project" value="TreeGrafter"/>
</dbReference>
<sequence length="566" mass="62825">MTNIICINLFLFLVLISSVQSRFITLHSSDHTDLISDGITDTVEKSTTPSFQLLNRQSYLSEGVCEETYGFLPCTTSLFGNLFLIIIYGGLMFLAARFLSTGSELLLEILGPGIVGGLFLPMLGALPDALLILVSGISGTKEVAQQQVLVGMGLLAGSTVMLLTLLWGSCIVLGKCDIEDSTAIDLKDTKRLSLMGSGVTVDIWTKYASWIMIISVVPFIIVQLPQILHINSGRHLVVLISLIVSVTLLISYCLYQVFQPWIQRRKLAYAKHKHIMSGILRHLDLEDKLMTDDYSPNIDVMKKLFRSLDLNADQTLSVHELRALVIGIRFEEIEFDKEEAVLKVLSDFDTSQDGCVDEAEFVKGILKWLDEAKPHQKIHKFYQHTKKEHDQLMDKSDEVVEGVENPKWISIKAGLLLLLGAAIAAAFADPLVDTVNNFSTATSIPPFFISFIALPLATNSSEAVSALIFASRKKKRTASLTFSEIYGAVTMNNILCLSVFLALVYVRGLSWDFSAEVLVILIVCVVMGLFTSFHTTFPLWTCSVAYVLYPFSLVLVYLLDYVFGWS</sequence>
<feature type="transmembrane region" description="Helical" evidence="17">
    <location>
        <begin position="236"/>
        <end position="258"/>
    </location>
</feature>
<evidence type="ECO:0000256" key="14">
    <source>
        <dbReference type="ARBA" id="ARBA00023065"/>
    </source>
</evidence>
<dbReference type="AlphaFoldDB" id="A0AA41SC18"/>
<evidence type="ECO:0000256" key="17">
    <source>
        <dbReference type="SAM" id="Phobius"/>
    </source>
</evidence>
<comment type="subcellular location">
    <subcellularLocation>
        <location evidence="1">Cell membrane</location>
        <topology evidence="1">Multi-pass membrane protein</topology>
    </subcellularLocation>
</comment>
<dbReference type="Pfam" id="PF01699">
    <property type="entry name" value="Na_Ca_ex"/>
    <property type="match status" value="2"/>
</dbReference>
<keyword evidence="18" id="KW-0732">Signal</keyword>
<accession>A0AA41SC18</accession>
<dbReference type="GO" id="GO:0005886">
    <property type="term" value="C:plasma membrane"/>
    <property type="evidence" value="ECO:0007669"/>
    <property type="project" value="UniProtKB-SubCell"/>
</dbReference>
<keyword evidence="13" id="KW-0915">Sodium</keyword>
<evidence type="ECO:0000256" key="7">
    <source>
        <dbReference type="ARBA" id="ARBA00022692"/>
    </source>
</evidence>